<proteinExistence type="predicted"/>
<evidence type="ECO:0000256" key="1">
    <source>
        <dbReference type="ARBA" id="ARBA00022714"/>
    </source>
</evidence>
<evidence type="ECO:0000259" key="5">
    <source>
        <dbReference type="PROSITE" id="PS51296"/>
    </source>
</evidence>
<dbReference type="AlphaFoldDB" id="A0A849K5F4"/>
<dbReference type="GO" id="GO:0016705">
    <property type="term" value="F:oxidoreductase activity, acting on paired donors, with incorporation or reduction of molecular oxygen"/>
    <property type="evidence" value="ECO:0007669"/>
    <property type="project" value="UniProtKB-ARBA"/>
</dbReference>
<dbReference type="PANTHER" id="PTHR21496">
    <property type="entry name" value="FERREDOXIN-RELATED"/>
    <property type="match status" value="1"/>
</dbReference>
<keyword evidence="7" id="KW-1185">Reference proteome</keyword>
<keyword evidence="1" id="KW-0001">2Fe-2S</keyword>
<evidence type="ECO:0000313" key="7">
    <source>
        <dbReference type="Proteomes" id="UP000557204"/>
    </source>
</evidence>
<reference evidence="6 7" key="1">
    <citation type="submission" date="2020-05" db="EMBL/GenBank/DDBJ databases">
        <title>Genome sequence of Isoptericola sp. JC619 isolated from Chilika lagoon, India.</title>
        <authorList>
            <person name="Kumar D."/>
            <person name="Appam K."/>
            <person name="Gandham S."/>
            <person name="Uppada J."/>
            <person name="Sasikala C."/>
            <person name="Venkata Ramana C."/>
        </authorList>
    </citation>
    <scope>NUCLEOTIDE SEQUENCE [LARGE SCALE GENOMIC DNA]</scope>
    <source>
        <strain evidence="6 7">JC619</strain>
    </source>
</reference>
<dbReference type="PROSITE" id="PS51296">
    <property type="entry name" value="RIESKE"/>
    <property type="match status" value="1"/>
</dbReference>
<keyword evidence="4" id="KW-0411">Iron-sulfur</keyword>
<dbReference type="SUPFAM" id="SSF50022">
    <property type="entry name" value="ISP domain"/>
    <property type="match status" value="1"/>
</dbReference>
<dbReference type="GO" id="GO:0051537">
    <property type="term" value="F:2 iron, 2 sulfur cluster binding"/>
    <property type="evidence" value="ECO:0007669"/>
    <property type="project" value="UniProtKB-KW"/>
</dbReference>
<evidence type="ECO:0000256" key="3">
    <source>
        <dbReference type="ARBA" id="ARBA00023004"/>
    </source>
</evidence>
<dbReference type="GO" id="GO:0046872">
    <property type="term" value="F:metal ion binding"/>
    <property type="evidence" value="ECO:0007669"/>
    <property type="project" value="UniProtKB-KW"/>
</dbReference>
<dbReference type="InterPro" id="IPR017941">
    <property type="entry name" value="Rieske_2Fe-2S"/>
</dbReference>
<gene>
    <name evidence="6" type="ORF">HLI28_02300</name>
</gene>
<protein>
    <submittedName>
        <fullName evidence="6">Non-heme iron oxygenase ferredoxin subunit</fullName>
    </submittedName>
</protein>
<dbReference type="RefSeq" id="WP_171245863.1">
    <property type="nucleotide sequence ID" value="NZ_JABFAJ010000003.1"/>
</dbReference>
<evidence type="ECO:0000256" key="4">
    <source>
        <dbReference type="ARBA" id="ARBA00023014"/>
    </source>
</evidence>
<dbReference type="Proteomes" id="UP000557204">
    <property type="component" value="Unassembled WGS sequence"/>
</dbReference>
<evidence type="ECO:0000256" key="2">
    <source>
        <dbReference type="ARBA" id="ARBA00022723"/>
    </source>
</evidence>
<dbReference type="CDD" id="cd03528">
    <property type="entry name" value="Rieske_RO_ferredoxin"/>
    <property type="match status" value="1"/>
</dbReference>
<organism evidence="6 7">
    <name type="scientific">Isoptericola sediminis</name>
    <dbReference type="NCBI Taxonomy" id="2733572"/>
    <lineage>
        <taxon>Bacteria</taxon>
        <taxon>Bacillati</taxon>
        <taxon>Actinomycetota</taxon>
        <taxon>Actinomycetes</taxon>
        <taxon>Micrococcales</taxon>
        <taxon>Promicromonosporaceae</taxon>
        <taxon>Isoptericola</taxon>
    </lineage>
</organism>
<dbReference type="PANTHER" id="PTHR21496:SF23">
    <property type="entry name" value="3-PHENYLPROPIONATE_CINNAMIC ACID DIOXYGENASE FERREDOXIN SUBUNIT"/>
    <property type="match status" value="1"/>
</dbReference>
<name>A0A849K5F4_9MICO</name>
<feature type="domain" description="Rieske" evidence="5">
    <location>
        <begin position="4"/>
        <end position="105"/>
    </location>
</feature>
<keyword evidence="2" id="KW-0479">Metal-binding</keyword>
<comment type="caution">
    <text evidence="6">The sequence shown here is derived from an EMBL/GenBank/DDBJ whole genome shotgun (WGS) entry which is preliminary data.</text>
</comment>
<dbReference type="Gene3D" id="2.102.10.10">
    <property type="entry name" value="Rieske [2Fe-2S] iron-sulphur domain"/>
    <property type="match status" value="1"/>
</dbReference>
<evidence type="ECO:0000313" key="6">
    <source>
        <dbReference type="EMBL" id="NNU26377.1"/>
    </source>
</evidence>
<dbReference type="Pfam" id="PF00355">
    <property type="entry name" value="Rieske"/>
    <property type="match status" value="1"/>
</dbReference>
<sequence>MTAQIACATADLGPEESLLVELTAADGASVPVAVVRDEDGDFHAISDICSHGAVSLSDGEVEGCRVECWLHGSQFDLRTGKPLQLPATRPVPVYPVTVDGDKVLVDIDAPLAAAS</sequence>
<keyword evidence="3" id="KW-0408">Iron</keyword>
<accession>A0A849K5F4</accession>
<dbReference type="InterPro" id="IPR036922">
    <property type="entry name" value="Rieske_2Fe-2S_sf"/>
</dbReference>
<dbReference type="EMBL" id="JABFAJ010000003">
    <property type="protein sequence ID" value="NNU26377.1"/>
    <property type="molecule type" value="Genomic_DNA"/>
</dbReference>
<dbReference type="GO" id="GO:0004497">
    <property type="term" value="F:monooxygenase activity"/>
    <property type="evidence" value="ECO:0007669"/>
    <property type="project" value="UniProtKB-ARBA"/>
</dbReference>